<name>A0A645GUB4_9ZZZZ</name>
<reference evidence="1" key="1">
    <citation type="submission" date="2019-08" db="EMBL/GenBank/DDBJ databases">
        <authorList>
            <person name="Kucharzyk K."/>
            <person name="Murdoch R.W."/>
            <person name="Higgins S."/>
            <person name="Loffler F."/>
        </authorList>
    </citation>
    <scope>NUCLEOTIDE SEQUENCE</scope>
</reference>
<accession>A0A645GUB4</accession>
<sequence length="174" mass="18320">MNLIGCTTDSMGAIRLKKGGKVNSSIKINAAGTNVEKIVSVPDVYYTDVLTPAAADFLYNVHANFAKKAILFGVVPGALIQGNITYSDESLNQYSIYDGTGLFTGIAVTATDAEGFIYVATSGKIAKAPVTGVATKFVKINESNQLEFEAAKSINTIGINLGLVSTGIYEIKLL</sequence>
<gene>
    <name evidence="1" type="ORF">SDC9_177375</name>
</gene>
<protein>
    <submittedName>
        <fullName evidence="1">Uncharacterized protein</fullName>
    </submittedName>
</protein>
<dbReference type="EMBL" id="VSSQ01080829">
    <property type="protein sequence ID" value="MPN29920.1"/>
    <property type="molecule type" value="Genomic_DNA"/>
</dbReference>
<dbReference type="AlphaFoldDB" id="A0A645GUB4"/>
<evidence type="ECO:0000313" key="1">
    <source>
        <dbReference type="EMBL" id="MPN29920.1"/>
    </source>
</evidence>
<organism evidence="1">
    <name type="scientific">bioreactor metagenome</name>
    <dbReference type="NCBI Taxonomy" id="1076179"/>
    <lineage>
        <taxon>unclassified sequences</taxon>
        <taxon>metagenomes</taxon>
        <taxon>ecological metagenomes</taxon>
    </lineage>
</organism>
<comment type="caution">
    <text evidence="1">The sequence shown here is derived from an EMBL/GenBank/DDBJ whole genome shotgun (WGS) entry which is preliminary data.</text>
</comment>
<proteinExistence type="predicted"/>